<feature type="region of interest" description="Disordered" evidence="7">
    <location>
        <begin position="428"/>
        <end position="470"/>
    </location>
</feature>
<organism evidence="13 14">
    <name type="scientific">Ralstonia insidiosa</name>
    <dbReference type="NCBI Taxonomy" id="190721"/>
    <lineage>
        <taxon>Bacteria</taxon>
        <taxon>Pseudomonadati</taxon>
        <taxon>Pseudomonadota</taxon>
        <taxon>Betaproteobacteria</taxon>
        <taxon>Burkholderiales</taxon>
        <taxon>Burkholderiaceae</taxon>
        <taxon>Ralstonia</taxon>
    </lineage>
</organism>
<evidence type="ECO:0000256" key="2">
    <source>
        <dbReference type="ARBA" id="ARBA00009477"/>
    </source>
</evidence>
<feature type="compositionally biased region" description="Basic and acidic residues" evidence="7">
    <location>
        <begin position="1"/>
        <end position="11"/>
    </location>
</feature>
<dbReference type="Gene3D" id="2.40.420.20">
    <property type="match status" value="1"/>
</dbReference>
<dbReference type="GO" id="GO:0030313">
    <property type="term" value="C:cell envelope"/>
    <property type="evidence" value="ECO:0007669"/>
    <property type="project" value="UniProtKB-SubCell"/>
</dbReference>
<sequence>MSEAMDPERGNNKNAGHKNAEHGTQEMRDGVSPTLLPPPREGGKRRRWGIWVVLVIVVLIGYAVWHATHRNAGGPGGAGRGGPGGRGAAMANKPMPVMVATAAKGDINVVISALGNVTPVVNVTVKSRVDGQLVRIHFTEGQNVKAGDLLAEIDPATYQAQLLQAQGQLARDQALLQNAKLDLQRYQTLAAQDSIAKQQVDTQASLVRQYEGTVKLDQGNVDNARVQLSYTRITAPVSGRVGLRQVDPGNIVHASDTNGIVVITQIDPMTVIYSIPEDSLPKVMPRLQSGDKLPVDAWDRAQTTVLAHGVLMTVDNTIDNTTGTVKLRAQFPNQNAALFPNQFVNVRMRVDTLHDQVIVPGAAIQRGTQGTFVYIVGQDSNVTLRVVKLGVTEGERVSITSGLQPGERVVIDGADKLRDGAPVEVIQPGAANAASAPAAGQGRQGGQGQRHHRGQGGASAPAASAPAAKQ</sequence>
<evidence type="ECO:0000259" key="11">
    <source>
        <dbReference type="Pfam" id="PF25944"/>
    </source>
</evidence>
<feature type="domain" description="Multidrug resistance protein MdtA-like barrel-sandwich hybrid" evidence="10">
    <location>
        <begin position="123"/>
        <end position="264"/>
    </location>
</feature>
<feature type="region of interest" description="Disordered" evidence="7">
    <location>
        <begin position="1"/>
        <end position="43"/>
    </location>
</feature>
<dbReference type="GeneID" id="61528190"/>
<comment type="similarity">
    <text evidence="2">Belongs to the membrane fusion protein (MFP) (TC 8.A.1) family.</text>
</comment>
<protein>
    <submittedName>
        <fullName evidence="13">Multidrug transporter subunit MdtA</fullName>
    </submittedName>
</protein>
<evidence type="ECO:0000259" key="9">
    <source>
        <dbReference type="Pfam" id="PF25876"/>
    </source>
</evidence>
<dbReference type="InterPro" id="IPR058627">
    <property type="entry name" value="MdtA-like_C"/>
</dbReference>
<feature type="transmembrane region" description="Helical" evidence="8">
    <location>
        <begin position="48"/>
        <end position="65"/>
    </location>
</feature>
<keyword evidence="4" id="KW-1003">Cell membrane</keyword>
<feature type="compositionally biased region" description="Low complexity" evidence="7">
    <location>
        <begin position="458"/>
        <end position="470"/>
    </location>
</feature>
<keyword evidence="6 8" id="KW-0472">Membrane</keyword>
<dbReference type="FunFam" id="2.40.420.20:FF:000001">
    <property type="entry name" value="Efflux RND transporter periplasmic adaptor subunit"/>
    <property type="match status" value="1"/>
</dbReference>
<dbReference type="InterPro" id="IPR058626">
    <property type="entry name" value="MdtA-like_b-barrel"/>
</dbReference>
<dbReference type="NCBIfam" id="NF008589">
    <property type="entry name" value="PRK11556.1"/>
    <property type="match status" value="1"/>
</dbReference>
<feature type="domain" description="Multidrug resistance protein MdtA-like C-terminal permuted SH3" evidence="12">
    <location>
        <begin position="357"/>
        <end position="416"/>
    </location>
</feature>
<comment type="subcellular location">
    <subcellularLocation>
        <location evidence="1">Cell membrane</location>
    </subcellularLocation>
</comment>
<dbReference type="Pfam" id="PF25944">
    <property type="entry name" value="Beta-barrel_RND"/>
    <property type="match status" value="1"/>
</dbReference>
<reference evidence="14" key="1">
    <citation type="submission" date="2016-06" db="EMBL/GenBank/DDBJ databases">
        <authorList>
            <person name="Xu Y."/>
            <person name="Nagy A."/>
            <person name="Yan X."/>
            <person name="Kim S.W."/>
            <person name="Haley B."/>
            <person name="Liu N.T."/>
            <person name="Nou X."/>
        </authorList>
    </citation>
    <scope>NUCLEOTIDE SEQUENCE [LARGE SCALE GENOMIC DNA]</scope>
    <source>
        <strain evidence="14">ATCC 49129</strain>
    </source>
</reference>
<keyword evidence="5" id="KW-0997">Cell inner membrane</keyword>
<dbReference type="PANTHER" id="PTHR30469:SF12">
    <property type="entry name" value="MULTIDRUG RESISTANCE PROTEIN MDTA"/>
    <property type="match status" value="1"/>
</dbReference>
<dbReference type="STRING" id="190721.ACS15_4104"/>
<keyword evidence="8" id="KW-0812">Transmembrane</keyword>
<dbReference type="OrthoDB" id="9783047at2"/>
<gene>
    <name evidence="13" type="ORF">A9Y76_19355</name>
</gene>
<dbReference type="Proteomes" id="UP000078572">
    <property type="component" value="Chromosome 2"/>
</dbReference>
<dbReference type="PANTHER" id="PTHR30469">
    <property type="entry name" value="MULTIDRUG RESISTANCE PROTEIN MDTA"/>
    <property type="match status" value="1"/>
</dbReference>
<accession>A0A192A371</accession>
<dbReference type="InterPro" id="IPR058624">
    <property type="entry name" value="MdtA-like_HH"/>
</dbReference>
<evidence type="ECO:0000259" key="10">
    <source>
        <dbReference type="Pfam" id="PF25917"/>
    </source>
</evidence>
<dbReference type="SUPFAM" id="SSF111369">
    <property type="entry name" value="HlyD-like secretion proteins"/>
    <property type="match status" value="1"/>
</dbReference>
<dbReference type="Pfam" id="PF25967">
    <property type="entry name" value="RND-MFP_C"/>
    <property type="match status" value="1"/>
</dbReference>
<evidence type="ECO:0000259" key="12">
    <source>
        <dbReference type="Pfam" id="PF25967"/>
    </source>
</evidence>
<keyword evidence="8" id="KW-1133">Transmembrane helix</keyword>
<dbReference type="Gene3D" id="2.40.30.170">
    <property type="match status" value="1"/>
</dbReference>
<dbReference type="Gene3D" id="2.40.50.100">
    <property type="match status" value="1"/>
</dbReference>
<keyword evidence="14" id="KW-1185">Reference proteome</keyword>
<feature type="compositionally biased region" description="Low complexity" evidence="7">
    <location>
        <begin position="428"/>
        <end position="441"/>
    </location>
</feature>
<feature type="domain" description="Multidrug resistance protein MdtA-like beta-barrel" evidence="11">
    <location>
        <begin position="268"/>
        <end position="352"/>
    </location>
</feature>
<evidence type="ECO:0000313" key="13">
    <source>
        <dbReference type="EMBL" id="ANJ74737.1"/>
    </source>
</evidence>
<evidence type="ECO:0000256" key="3">
    <source>
        <dbReference type="ARBA" id="ARBA00022448"/>
    </source>
</evidence>
<feature type="compositionally biased region" description="Basic and acidic residues" evidence="7">
    <location>
        <begin position="18"/>
        <end position="29"/>
    </location>
</feature>
<dbReference type="Pfam" id="PF25917">
    <property type="entry name" value="BSH_RND"/>
    <property type="match status" value="1"/>
</dbReference>
<dbReference type="InterPro" id="IPR006143">
    <property type="entry name" value="RND_pump_MFP"/>
</dbReference>
<evidence type="ECO:0000313" key="14">
    <source>
        <dbReference type="Proteomes" id="UP000078572"/>
    </source>
</evidence>
<feature type="domain" description="Multidrug resistance protein MdtA-like alpha-helical hairpin" evidence="9">
    <location>
        <begin position="161"/>
        <end position="231"/>
    </location>
</feature>
<dbReference type="AlphaFoldDB" id="A0A192A371"/>
<evidence type="ECO:0000256" key="6">
    <source>
        <dbReference type="ARBA" id="ARBA00023136"/>
    </source>
</evidence>
<name>A0A192A371_9RALS</name>
<evidence type="ECO:0000256" key="4">
    <source>
        <dbReference type="ARBA" id="ARBA00022475"/>
    </source>
</evidence>
<keyword evidence="3" id="KW-0813">Transport</keyword>
<evidence type="ECO:0000256" key="8">
    <source>
        <dbReference type="SAM" id="Phobius"/>
    </source>
</evidence>
<proteinExistence type="inferred from homology"/>
<dbReference type="InterPro" id="IPR058625">
    <property type="entry name" value="MdtA-like_BSH"/>
</dbReference>
<dbReference type="GO" id="GO:0015562">
    <property type="term" value="F:efflux transmembrane transporter activity"/>
    <property type="evidence" value="ECO:0007669"/>
    <property type="project" value="TreeGrafter"/>
</dbReference>
<dbReference type="Gene3D" id="1.10.287.470">
    <property type="entry name" value="Helix hairpin bin"/>
    <property type="match status" value="1"/>
</dbReference>
<dbReference type="RefSeq" id="WP_064806828.1">
    <property type="nucleotide sequence ID" value="NZ_CP016023.1"/>
</dbReference>
<dbReference type="EMBL" id="CP016023">
    <property type="protein sequence ID" value="ANJ74737.1"/>
    <property type="molecule type" value="Genomic_DNA"/>
</dbReference>
<dbReference type="NCBIfam" id="TIGR01730">
    <property type="entry name" value="RND_mfp"/>
    <property type="match status" value="1"/>
</dbReference>
<evidence type="ECO:0000256" key="5">
    <source>
        <dbReference type="ARBA" id="ARBA00022519"/>
    </source>
</evidence>
<dbReference type="GO" id="GO:1990281">
    <property type="term" value="C:efflux pump complex"/>
    <property type="evidence" value="ECO:0007669"/>
    <property type="project" value="TreeGrafter"/>
</dbReference>
<evidence type="ECO:0000256" key="1">
    <source>
        <dbReference type="ARBA" id="ARBA00004236"/>
    </source>
</evidence>
<evidence type="ECO:0000256" key="7">
    <source>
        <dbReference type="SAM" id="MobiDB-lite"/>
    </source>
</evidence>
<dbReference type="Pfam" id="PF25876">
    <property type="entry name" value="HH_MFP_RND"/>
    <property type="match status" value="1"/>
</dbReference>